<dbReference type="Pfam" id="PF00067">
    <property type="entry name" value="p450"/>
    <property type="match status" value="2"/>
</dbReference>
<keyword evidence="4 6" id="KW-0479">Metal-binding</keyword>
<dbReference type="PANTHER" id="PTHR24305:SF232">
    <property type="entry name" value="P450, PUTATIVE (EUROFUNG)-RELATED"/>
    <property type="match status" value="1"/>
</dbReference>
<dbReference type="InterPro" id="IPR001128">
    <property type="entry name" value="Cyt_P450"/>
</dbReference>
<keyword evidence="7" id="KW-0503">Monooxygenase</keyword>
<dbReference type="InterPro" id="IPR050121">
    <property type="entry name" value="Cytochrome_P450_monoxygenase"/>
</dbReference>
<dbReference type="PRINTS" id="PR00463">
    <property type="entry name" value="EP450I"/>
</dbReference>
<evidence type="ECO:0000313" key="9">
    <source>
        <dbReference type="Proteomes" id="UP000310108"/>
    </source>
</evidence>
<keyword evidence="7" id="KW-0560">Oxidoreductase</keyword>
<dbReference type="InterPro" id="IPR002401">
    <property type="entry name" value="Cyt_P450_E_grp-I"/>
</dbReference>
<dbReference type="AlphaFoldDB" id="A0A4U6XUQ8"/>
<accession>A0A4U6XUQ8</accession>
<dbReference type="OrthoDB" id="1470350at2759"/>
<evidence type="ECO:0000256" key="6">
    <source>
        <dbReference type="PIRSR" id="PIRSR602401-1"/>
    </source>
</evidence>
<dbReference type="PROSITE" id="PS00086">
    <property type="entry name" value="CYTOCHROME_P450"/>
    <property type="match status" value="1"/>
</dbReference>
<name>A0A4U6XUQ8_9PEZI</name>
<dbReference type="SUPFAM" id="SSF48264">
    <property type="entry name" value="Cytochrome P450"/>
    <property type="match status" value="1"/>
</dbReference>
<dbReference type="InterPro" id="IPR017972">
    <property type="entry name" value="Cyt_P450_CS"/>
</dbReference>
<keyword evidence="5 6" id="KW-0408">Iron</keyword>
<keyword evidence="9" id="KW-1185">Reference proteome</keyword>
<comment type="cofactor">
    <cofactor evidence="1 6">
        <name>heme</name>
        <dbReference type="ChEBI" id="CHEBI:30413"/>
    </cofactor>
</comment>
<dbReference type="Gene3D" id="1.10.630.10">
    <property type="entry name" value="Cytochrome P450"/>
    <property type="match status" value="1"/>
</dbReference>
<dbReference type="STRING" id="1306861.A0A4U6XUQ8"/>
<comment type="similarity">
    <text evidence="2 7">Belongs to the cytochrome P450 family.</text>
</comment>
<dbReference type="PANTHER" id="PTHR24305">
    <property type="entry name" value="CYTOCHROME P450"/>
    <property type="match status" value="1"/>
</dbReference>
<feature type="binding site" description="axial binding residue" evidence="6">
    <location>
        <position position="535"/>
    </location>
    <ligand>
        <name>heme</name>
        <dbReference type="ChEBI" id="CHEBI:30413"/>
    </ligand>
    <ligandPart>
        <name>Fe</name>
        <dbReference type="ChEBI" id="CHEBI:18248"/>
    </ligandPart>
</feature>
<dbReference type="PRINTS" id="PR00385">
    <property type="entry name" value="P450"/>
</dbReference>
<evidence type="ECO:0000313" key="8">
    <source>
        <dbReference type="EMBL" id="TKW59747.1"/>
    </source>
</evidence>
<dbReference type="GO" id="GO:0005506">
    <property type="term" value="F:iron ion binding"/>
    <property type="evidence" value="ECO:0007669"/>
    <property type="project" value="InterPro"/>
</dbReference>
<gene>
    <name evidence="8" type="primary">Cyp3a11</name>
    <name evidence="8" type="ORF">CTA1_10373</name>
</gene>
<dbReference type="Proteomes" id="UP000310108">
    <property type="component" value="Unassembled WGS sequence"/>
</dbReference>
<proteinExistence type="inferred from homology"/>
<comment type="caution">
    <text evidence="8">The sequence shown here is derived from an EMBL/GenBank/DDBJ whole genome shotgun (WGS) entry which is preliminary data.</text>
</comment>
<protein>
    <submittedName>
        <fullName evidence="8">Cytochrome P450 3A11</fullName>
    </submittedName>
</protein>
<dbReference type="GO" id="GO:0004497">
    <property type="term" value="F:monooxygenase activity"/>
    <property type="evidence" value="ECO:0007669"/>
    <property type="project" value="UniProtKB-KW"/>
</dbReference>
<evidence type="ECO:0000256" key="5">
    <source>
        <dbReference type="ARBA" id="ARBA00023004"/>
    </source>
</evidence>
<evidence type="ECO:0000256" key="4">
    <source>
        <dbReference type="ARBA" id="ARBA00022723"/>
    </source>
</evidence>
<dbReference type="InterPro" id="IPR036396">
    <property type="entry name" value="Cyt_P450_sf"/>
</dbReference>
<organism evidence="8 9">
    <name type="scientific">Colletotrichum tanaceti</name>
    <dbReference type="NCBI Taxonomy" id="1306861"/>
    <lineage>
        <taxon>Eukaryota</taxon>
        <taxon>Fungi</taxon>
        <taxon>Dikarya</taxon>
        <taxon>Ascomycota</taxon>
        <taxon>Pezizomycotina</taxon>
        <taxon>Sordariomycetes</taxon>
        <taxon>Hypocreomycetidae</taxon>
        <taxon>Glomerellales</taxon>
        <taxon>Glomerellaceae</taxon>
        <taxon>Colletotrichum</taxon>
        <taxon>Colletotrichum destructivum species complex</taxon>
    </lineage>
</organism>
<dbReference type="GO" id="GO:0020037">
    <property type="term" value="F:heme binding"/>
    <property type="evidence" value="ECO:0007669"/>
    <property type="project" value="InterPro"/>
</dbReference>
<evidence type="ECO:0000256" key="1">
    <source>
        <dbReference type="ARBA" id="ARBA00001971"/>
    </source>
</evidence>
<sequence>MLQLGVLQFPDTTQRSAGLVIAAISVALYALYRYLLPKPIAGIPYNLAATQSLLGDLPTMLKESNGTPLRWMADHCQRHSSPLFQLFITPFSKPIVVVSDFREAQDILMRRKEFDRSDRSIVLLGGETPEFHLNMKMGKEWKDHRRLLQDLASPRFLSGVAAPNVYQSATNLVDVWKQKARIANGQPFNAEKDLFFATLDAVLDFGFGDSYPHRSLTPQLELLMASKEQGGAQRSNGPAAAGTPVDFPVARVHESIEATLAVGDLIQDVANSGVVKLAWWFKGFQPRERKLRNMRTEFIRQQADLAVDKLQRESDNDSESWVKSAVDLIVQRERNFAKREGREPVYWSMAMRDEVSGFVVAGHDTTSTTMCWAVKFLADNPQTQTRLRQDLRDAYADALANRRAPTHNEIEKANIPFLDAVIEEILRVGHTVSVLDRQCTQDTVILGHRVPEGTQVILPTFGPDFTSPPIETAEALRSETSQLAAKERGIRSWSVDDMEVFRPERWLKQDEQTGNEAYDATAGPTFPFGLGPRACFGRKLAYLMLKMLVTSIIWNYELLPCAEHLSSYERIEGITSKPRQTYVRLAGVAI</sequence>
<evidence type="ECO:0000256" key="7">
    <source>
        <dbReference type="RuleBase" id="RU000461"/>
    </source>
</evidence>
<dbReference type="EMBL" id="PJEX01000005">
    <property type="protein sequence ID" value="TKW59747.1"/>
    <property type="molecule type" value="Genomic_DNA"/>
</dbReference>
<dbReference type="GO" id="GO:0016705">
    <property type="term" value="F:oxidoreductase activity, acting on paired donors, with incorporation or reduction of molecular oxygen"/>
    <property type="evidence" value="ECO:0007669"/>
    <property type="project" value="InterPro"/>
</dbReference>
<evidence type="ECO:0000256" key="2">
    <source>
        <dbReference type="ARBA" id="ARBA00010617"/>
    </source>
</evidence>
<reference evidence="8 9" key="1">
    <citation type="journal article" date="2019" name="PLoS ONE">
        <title>Comparative genome analysis indicates high evolutionary potential of pathogenicity genes in Colletotrichum tanaceti.</title>
        <authorList>
            <person name="Lelwala R.V."/>
            <person name="Korhonen P.K."/>
            <person name="Young N.D."/>
            <person name="Scott J.B."/>
            <person name="Ades P.A."/>
            <person name="Gasser R.B."/>
            <person name="Taylor P.W.J."/>
        </authorList>
    </citation>
    <scope>NUCLEOTIDE SEQUENCE [LARGE SCALE GENOMIC DNA]</scope>
    <source>
        <strain evidence="8">BRIP57314</strain>
    </source>
</reference>
<evidence type="ECO:0000256" key="3">
    <source>
        <dbReference type="ARBA" id="ARBA00022617"/>
    </source>
</evidence>
<keyword evidence="3 6" id="KW-0349">Heme</keyword>